<feature type="transmembrane region" description="Helical" evidence="6">
    <location>
        <begin position="58"/>
        <end position="81"/>
    </location>
</feature>
<evidence type="ECO:0000313" key="8">
    <source>
        <dbReference type="Proteomes" id="UP000193144"/>
    </source>
</evidence>
<protein>
    <recommendedName>
        <fullName evidence="9">Major facilitator superfamily domain-containing protein</fullName>
    </recommendedName>
</protein>
<dbReference type="OrthoDB" id="2985014at2759"/>
<evidence type="ECO:0000256" key="4">
    <source>
        <dbReference type="ARBA" id="ARBA00022989"/>
    </source>
</evidence>
<accession>A0A1Y1ZYM6</accession>
<evidence type="ECO:0000313" key="7">
    <source>
        <dbReference type="EMBL" id="ORY15346.1"/>
    </source>
</evidence>
<feature type="transmembrane region" description="Helical" evidence="6">
    <location>
        <begin position="93"/>
        <end position="113"/>
    </location>
</feature>
<comment type="subcellular location">
    <subcellularLocation>
        <location evidence="1">Membrane</location>
        <topology evidence="1">Multi-pass membrane protein</topology>
    </subcellularLocation>
</comment>
<comment type="caution">
    <text evidence="7">The sequence shown here is derived from an EMBL/GenBank/DDBJ whole genome shotgun (WGS) entry which is preliminary data.</text>
</comment>
<dbReference type="Proteomes" id="UP000193144">
    <property type="component" value="Unassembled WGS sequence"/>
</dbReference>
<reference evidence="7 8" key="1">
    <citation type="submission" date="2016-07" db="EMBL/GenBank/DDBJ databases">
        <title>Pervasive Adenine N6-methylation of Active Genes in Fungi.</title>
        <authorList>
            <consortium name="DOE Joint Genome Institute"/>
            <person name="Mondo S.J."/>
            <person name="Dannebaum R.O."/>
            <person name="Kuo R.C."/>
            <person name="Labutti K."/>
            <person name="Haridas S."/>
            <person name="Kuo A."/>
            <person name="Salamov A."/>
            <person name="Ahrendt S.R."/>
            <person name="Lipzen A."/>
            <person name="Sullivan W."/>
            <person name="Andreopoulos W.B."/>
            <person name="Clum A."/>
            <person name="Lindquist E."/>
            <person name="Daum C."/>
            <person name="Ramamoorthy G.K."/>
            <person name="Gryganskyi A."/>
            <person name="Culley D."/>
            <person name="Magnuson J.K."/>
            <person name="James T.Y."/>
            <person name="O'Malley M.A."/>
            <person name="Stajich J.E."/>
            <person name="Spatafora J.W."/>
            <person name="Visel A."/>
            <person name="Grigoriev I.V."/>
        </authorList>
    </citation>
    <scope>NUCLEOTIDE SEQUENCE [LARGE SCALE GENOMIC DNA]</scope>
    <source>
        <strain evidence="7 8">CBS 115471</strain>
    </source>
</reference>
<dbReference type="PANTHER" id="PTHR43791">
    <property type="entry name" value="PERMEASE-RELATED"/>
    <property type="match status" value="1"/>
</dbReference>
<dbReference type="InterPro" id="IPR036259">
    <property type="entry name" value="MFS_trans_sf"/>
</dbReference>
<evidence type="ECO:0000256" key="2">
    <source>
        <dbReference type="ARBA" id="ARBA00022448"/>
    </source>
</evidence>
<keyword evidence="4 6" id="KW-1133">Transmembrane helix</keyword>
<keyword evidence="5 6" id="KW-0472">Membrane</keyword>
<evidence type="ECO:0008006" key="9">
    <source>
        <dbReference type="Google" id="ProtNLM"/>
    </source>
</evidence>
<name>A0A1Y1ZYM6_9PLEO</name>
<evidence type="ECO:0000256" key="6">
    <source>
        <dbReference type="SAM" id="Phobius"/>
    </source>
</evidence>
<keyword evidence="2" id="KW-0813">Transport</keyword>
<dbReference type="EMBL" id="MCFA01000026">
    <property type="protein sequence ID" value="ORY15346.1"/>
    <property type="molecule type" value="Genomic_DNA"/>
</dbReference>
<sequence>MALMYGVGVASSSNFLPTMIKRLTKDAAKANLYTVGPNLVASVSQLTLTFLSDRYQQWATFTAGSTAFNLIANLIPVWLAANVPTTTGRAGSLGMNYMAMNLAGIVSSLTFRAEDGPVYAPALISVGVTQGIFMVVFLLMR</sequence>
<dbReference type="AlphaFoldDB" id="A0A1Y1ZYM6"/>
<dbReference type="GO" id="GO:0016020">
    <property type="term" value="C:membrane"/>
    <property type="evidence" value="ECO:0007669"/>
    <property type="project" value="UniProtKB-SubCell"/>
</dbReference>
<evidence type="ECO:0000256" key="5">
    <source>
        <dbReference type="ARBA" id="ARBA00023136"/>
    </source>
</evidence>
<gene>
    <name evidence="7" type="ORF">BCR34DRAFT_598583</name>
</gene>
<feature type="transmembrane region" description="Helical" evidence="6">
    <location>
        <begin position="119"/>
        <end position="140"/>
    </location>
</feature>
<evidence type="ECO:0000256" key="3">
    <source>
        <dbReference type="ARBA" id="ARBA00022692"/>
    </source>
</evidence>
<evidence type="ECO:0000256" key="1">
    <source>
        <dbReference type="ARBA" id="ARBA00004141"/>
    </source>
</evidence>
<keyword evidence="3 6" id="KW-0812">Transmembrane</keyword>
<organism evidence="7 8">
    <name type="scientific">Clohesyomyces aquaticus</name>
    <dbReference type="NCBI Taxonomy" id="1231657"/>
    <lineage>
        <taxon>Eukaryota</taxon>
        <taxon>Fungi</taxon>
        <taxon>Dikarya</taxon>
        <taxon>Ascomycota</taxon>
        <taxon>Pezizomycotina</taxon>
        <taxon>Dothideomycetes</taxon>
        <taxon>Pleosporomycetidae</taxon>
        <taxon>Pleosporales</taxon>
        <taxon>Lindgomycetaceae</taxon>
        <taxon>Clohesyomyces</taxon>
    </lineage>
</organism>
<keyword evidence="8" id="KW-1185">Reference proteome</keyword>
<dbReference type="GO" id="GO:0022857">
    <property type="term" value="F:transmembrane transporter activity"/>
    <property type="evidence" value="ECO:0007669"/>
    <property type="project" value="TreeGrafter"/>
</dbReference>
<proteinExistence type="predicted"/>
<dbReference type="PANTHER" id="PTHR43791:SF36">
    <property type="entry name" value="TRANSPORTER, PUTATIVE (AFU_ORTHOLOGUE AFUA_6G08340)-RELATED"/>
    <property type="match status" value="1"/>
</dbReference>
<dbReference type="SUPFAM" id="SSF103473">
    <property type="entry name" value="MFS general substrate transporter"/>
    <property type="match status" value="1"/>
</dbReference>